<evidence type="ECO:0000313" key="2">
    <source>
        <dbReference type="EMBL" id="BDT63537.1"/>
    </source>
</evidence>
<name>A0A9C7EZC3_9VIRU</name>
<organism evidence="2">
    <name type="scientific">Pasiphaea japonica whispovirus</name>
    <dbReference type="NCBI Taxonomy" id="2984286"/>
    <lineage>
        <taxon>Viruses</taxon>
        <taxon>Viruses incertae sedis</taxon>
        <taxon>Naldaviricetes</taxon>
        <taxon>Nimaviridae</taxon>
        <taxon>Whispovirus</taxon>
    </lineage>
</organism>
<reference evidence="2" key="1">
    <citation type="submission" date="2022-10" db="EMBL/GenBank/DDBJ databases">
        <title>Genome sequences of endogenous nimaviruses in decapod crustaceans.</title>
        <authorList>
            <person name="Kawato S."/>
            <person name="Nozaki R."/>
            <person name="Kondo H."/>
            <person name="Hirono I."/>
        </authorList>
    </citation>
    <scope>NUCLEOTIDE SEQUENCE</scope>
    <source>
        <strain evidence="2">Toyama2020</strain>
    </source>
</reference>
<evidence type="ECO:0000256" key="1">
    <source>
        <dbReference type="SAM" id="MobiDB-lite"/>
    </source>
</evidence>
<sequence>MDNRVVIAFIQGSLVGALIPPVLATVIYLTFNFIYKITNQPFCSCGNGKFNFCCGVKRRKRDDNQLNEPINYPFPTTITFSGPDNNIFRTLYHDIPVSVSVARTPYHDIPASVPVAFRETTIRELTESQQLVEQPDKTTTPVPSTSEQHHYIKMESDKSINHRSPTMITFSGPDINGSESQHYDIPASIPVAVKEYSIQESTKSEEPVKQEDNTTTPAPSTSERYNYMKKEFFLPHTCSLTTIDETDNQYMKMGICKQHSYQNKPQKESKLNDNVETHIYEYVSPLTDQHGFCVGASSLPPSVPIFPTHLQAKYTNTNN</sequence>
<feature type="compositionally biased region" description="Polar residues" evidence="1">
    <location>
        <begin position="213"/>
        <end position="222"/>
    </location>
</feature>
<protein>
    <submittedName>
        <fullName evidence="2">Uncharacterized protein</fullName>
    </submittedName>
</protein>
<dbReference type="EMBL" id="LC738885">
    <property type="protein sequence ID" value="BDT63537.1"/>
    <property type="molecule type" value="Genomic_DNA"/>
</dbReference>
<proteinExistence type="predicted"/>
<accession>A0A9C7EZC3</accession>
<feature type="region of interest" description="Disordered" evidence="1">
    <location>
        <begin position="198"/>
        <end position="222"/>
    </location>
</feature>
<feature type="compositionally biased region" description="Basic and acidic residues" evidence="1">
    <location>
        <begin position="202"/>
        <end position="212"/>
    </location>
</feature>